<evidence type="ECO:0000256" key="1">
    <source>
        <dbReference type="ARBA" id="ARBA00022448"/>
    </source>
</evidence>
<dbReference type="GO" id="GO:0009055">
    <property type="term" value="F:electron transfer activity"/>
    <property type="evidence" value="ECO:0007669"/>
    <property type="project" value="InterPro"/>
</dbReference>
<dbReference type="Pfam" id="PF00034">
    <property type="entry name" value="Cytochrom_C"/>
    <property type="match status" value="1"/>
</dbReference>
<dbReference type="InterPro" id="IPR009056">
    <property type="entry name" value="Cyt_c-like_dom"/>
</dbReference>
<dbReference type="GO" id="GO:0020037">
    <property type="term" value="F:heme binding"/>
    <property type="evidence" value="ECO:0007669"/>
    <property type="project" value="InterPro"/>
</dbReference>
<evidence type="ECO:0000256" key="5">
    <source>
        <dbReference type="ARBA" id="ARBA00023004"/>
    </source>
</evidence>
<dbReference type="SUPFAM" id="SSF46626">
    <property type="entry name" value="Cytochrome c"/>
    <property type="match status" value="2"/>
</dbReference>
<keyword evidence="11" id="KW-1185">Reference proteome</keyword>
<feature type="chain" id="PRO_5040756074" evidence="8">
    <location>
        <begin position="24"/>
        <end position="366"/>
    </location>
</feature>
<keyword evidence="5 6" id="KW-0408">Iron</keyword>
<feature type="region of interest" description="Disordered" evidence="7">
    <location>
        <begin position="187"/>
        <end position="210"/>
    </location>
</feature>
<protein>
    <submittedName>
        <fullName evidence="10">Cytochrome C</fullName>
    </submittedName>
</protein>
<dbReference type="InterPro" id="IPR002324">
    <property type="entry name" value="Cyt_c_ID"/>
</dbReference>
<evidence type="ECO:0000256" key="6">
    <source>
        <dbReference type="PIRSR" id="PIRSR602324-1"/>
    </source>
</evidence>
<evidence type="ECO:0000256" key="2">
    <source>
        <dbReference type="ARBA" id="ARBA00022617"/>
    </source>
</evidence>
<feature type="binding site" description="covalent" evidence="6">
    <location>
        <position position="293"/>
    </location>
    <ligand>
        <name>heme c</name>
        <dbReference type="ChEBI" id="CHEBI:61717"/>
    </ligand>
</feature>
<evidence type="ECO:0000313" key="11">
    <source>
        <dbReference type="Proteomes" id="UP000643207"/>
    </source>
</evidence>
<dbReference type="PRINTS" id="PR00606">
    <property type="entry name" value="CYTCHROMECID"/>
</dbReference>
<feature type="domain" description="Cytochrome c" evidence="9">
    <location>
        <begin position="274"/>
        <end position="363"/>
    </location>
</feature>
<dbReference type="AlphaFoldDB" id="A0A9X1BQ37"/>
<keyword evidence="3 6" id="KW-0479">Metal-binding</keyword>
<keyword evidence="2 6" id="KW-0349">Heme</keyword>
<dbReference type="Pfam" id="PF13442">
    <property type="entry name" value="Cytochrome_CBB3"/>
    <property type="match status" value="1"/>
</dbReference>
<proteinExistence type="predicted"/>
<evidence type="ECO:0000256" key="8">
    <source>
        <dbReference type="SAM" id="SignalP"/>
    </source>
</evidence>
<dbReference type="Gene3D" id="1.10.760.10">
    <property type="entry name" value="Cytochrome c-like domain"/>
    <property type="match status" value="2"/>
</dbReference>
<dbReference type="InterPro" id="IPR036909">
    <property type="entry name" value="Cyt_c-like_dom_sf"/>
</dbReference>
<evidence type="ECO:0000256" key="3">
    <source>
        <dbReference type="ARBA" id="ARBA00022723"/>
    </source>
</evidence>
<evidence type="ECO:0000259" key="9">
    <source>
        <dbReference type="PROSITE" id="PS51007"/>
    </source>
</evidence>
<feature type="domain" description="Cytochrome c" evidence="9">
    <location>
        <begin position="62"/>
        <end position="161"/>
    </location>
</feature>
<feature type="binding site" description="covalent" evidence="6">
    <location>
        <position position="297"/>
    </location>
    <ligand>
        <name>heme c</name>
        <dbReference type="ChEBI" id="CHEBI:61717"/>
    </ligand>
</feature>
<comment type="caution">
    <text evidence="10">The sequence shown here is derived from an EMBL/GenBank/DDBJ whole genome shotgun (WGS) entry which is preliminary data.</text>
</comment>
<comment type="PTM">
    <text evidence="6">Binds 1 heme c group covalently per subunit.</text>
</comment>
<dbReference type="GO" id="GO:0005506">
    <property type="term" value="F:iron ion binding"/>
    <property type="evidence" value="ECO:0007669"/>
    <property type="project" value="InterPro"/>
</dbReference>
<dbReference type="PROSITE" id="PS51257">
    <property type="entry name" value="PROKAR_LIPOPROTEIN"/>
    <property type="match status" value="1"/>
</dbReference>
<feature type="binding site" description="covalent" evidence="6">
    <location>
        <position position="342"/>
    </location>
    <ligand>
        <name>heme c</name>
        <dbReference type="ChEBI" id="CHEBI:61717"/>
    </ligand>
</feature>
<evidence type="ECO:0000313" key="10">
    <source>
        <dbReference type="EMBL" id="MBL0719236.1"/>
    </source>
</evidence>
<keyword evidence="8" id="KW-0732">Signal</keyword>
<accession>A0A9X1BQ37</accession>
<dbReference type="Proteomes" id="UP000643207">
    <property type="component" value="Unassembled WGS sequence"/>
</dbReference>
<dbReference type="PROSITE" id="PS51007">
    <property type="entry name" value="CYTC"/>
    <property type="match status" value="2"/>
</dbReference>
<organism evidence="10 11">
    <name type="scientific">Aquariibacter lacus</name>
    <dbReference type="NCBI Taxonomy" id="2801332"/>
    <lineage>
        <taxon>Bacteria</taxon>
        <taxon>Pseudomonadati</taxon>
        <taxon>Pseudomonadota</taxon>
        <taxon>Betaproteobacteria</taxon>
        <taxon>Burkholderiales</taxon>
        <taxon>Sphaerotilaceae</taxon>
        <taxon>Aquariibacter</taxon>
    </lineage>
</organism>
<keyword evidence="1" id="KW-0813">Transport</keyword>
<name>A0A9X1BQ37_9BURK</name>
<reference evidence="10 11" key="1">
    <citation type="submission" date="2021-01" db="EMBL/GenBank/DDBJ databases">
        <title>Piscinibacter sp. Jin2 Genome sequencing and assembly.</title>
        <authorList>
            <person name="Kim I."/>
        </authorList>
    </citation>
    <scope>NUCLEOTIDE SEQUENCE [LARGE SCALE GENOMIC DNA]</scope>
    <source>
        <strain evidence="10 11">Jin2</strain>
    </source>
</reference>
<keyword evidence="4" id="KW-0249">Electron transport</keyword>
<evidence type="ECO:0000256" key="4">
    <source>
        <dbReference type="ARBA" id="ARBA00022982"/>
    </source>
</evidence>
<feature type="signal peptide" evidence="8">
    <location>
        <begin position="1"/>
        <end position="23"/>
    </location>
</feature>
<dbReference type="RefSeq" id="WP_201824475.1">
    <property type="nucleotide sequence ID" value="NZ_JAERRA010000001.1"/>
</dbReference>
<sequence>MSNWLDRSVMAAALLAACGGALAQAKAPADFSGIGRAATAKEVQAWDIDVRPDFKGLPPGSGSVNLGMDVWENKCASCHGVFGESNEVFSPLVGGTSAEDVKSGRVARLNDSSFPGRTTLMKVSSVSTLWDYIHRAMPWTNPKSLKPDEVYGVTAYLLNMGGILPDDFVLSDKNIAEVQKRLPNRAGKTTAHGLWPGKEFGGSSKPDVQGSACMKNCPTETKIASFLPEHARDNHGNLAEQQRVVGAQKGVDTRKPGTAVMAPVVATVAAAPAAAGGGGEAAAAWSLAQKNSCVACHGLENKLVGPSFREIAKKHGARADAVAYLAGKIRAGGAGVWGAIPMPPQNLGEADAKIMATWLAGGAAKP</sequence>
<gene>
    <name evidence="10" type="ORF">JI742_04965</name>
</gene>
<dbReference type="EMBL" id="JAERRA010000001">
    <property type="protein sequence ID" value="MBL0719236.1"/>
    <property type="molecule type" value="Genomic_DNA"/>
</dbReference>
<evidence type="ECO:0000256" key="7">
    <source>
        <dbReference type="SAM" id="MobiDB-lite"/>
    </source>
</evidence>